<keyword evidence="6" id="KW-1133">Transmembrane helix</keyword>
<sequence>SLLDSAKGLEHQIVKYGTDILLDAKVTTTLPPKSDFYWKHENSNNVVKFNNGVEPSLYYDKYRAEFFKQNYSLLLKNVEQNYSGLYKAVYNINQDQILVEYNITVQDPVSPVQLMVTKFNSSDCNLTVTCRTEDSSLSRTFQCNKTSCLPQEAAPISLSVYLQQDHILCNHSNQVSWKQDTKDIKAYCEKEKGPSTLSSTTTIITSSVLAVVVAVALVAAVVCVNCKRKGQDLPQNKNQVENPYNNDEEVTPQSPSTTYALVQFAARPEQQSKPVNASHPETVYAQVNRASKVKSTDPTAEDQDTTYLQNDDEVCSLPLKQTLN</sequence>
<evidence type="ECO:0000256" key="1">
    <source>
        <dbReference type="ARBA" id="ARBA00004370"/>
    </source>
</evidence>
<dbReference type="InterPro" id="IPR015631">
    <property type="entry name" value="CD2/SLAM_rcpt"/>
</dbReference>
<dbReference type="InterPro" id="IPR013783">
    <property type="entry name" value="Ig-like_fold"/>
</dbReference>
<dbReference type="InterPro" id="IPR036179">
    <property type="entry name" value="Ig-like_dom_sf"/>
</dbReference>
<dbReference type="SUPFAM" id="SSF48726">
    <property type="entry name" value="Immunoglobulin"/>
    <property type="match status" value="1"/>
</dbReference>
<evidence type="ECO:0000256" key="5">
    <source>
        <dbReference type="SAM" id="MobiDB-lite"/>
    </source>
</evidence>
<keyword evidence="6" id="KW-0812">Transmembrane</keyword>
<dbReference type="GO" id="GO:0016020">
    <property type="term" value="C:membrane"/>
    <property type="evidence" value="ECO:0007669"/>
    <property type="project" value="UniProtKB-SubCell"/>
</dbReference>
<organism evidence="7">
    <name type="scientific">Iconisemion striatum</name>
    <dbReference type="NCBI Taxonomy" id="60296"/>
    <lineage>
        <taxon>Eukaryota</taxon>
        <taxon>Metazoa</taxon>
        <taxon>Chordata</taxon>
        <taxon>Craniata</taxon>
        <taxon>Vertebrata</taxon>
        <taxon>Euteleostomi</taxon>
        <taxon>Actinopterygii</taxon>
        <taxon>Neopterygii</taxon>
        <taxon>Teleostei</taxon>
        <taxon>Neoteleostei</taxon>
        <taxon>Acanthomorphata</taxon>
        <taxon>Ovalentaria</taxon>
        <taxon>Atherinomorphae</taxon>
        <taxon>Cyprinodontiformes</taxon>
        <taxon>Nothobranchiidae</taxon>
        <taxon>Iconisemion</taxon>
    </lineage>
</organism>
<reference evidence="7" key="1">
    <citation type="submission" date="2016-05" db="EMBL/GenBank/DDBJ databases">
        <authorList>
            <person name="Lavstsen T."/>
            <person name="Jespersen J.S."/>
        </authorList>
    </citation>
    <scope>NUCLEOTIDE SEQUENCE</scope>
    <source>
        <tissue evidence="7">Brain</tissue>
    </source>
</reference>
<name>A0A1A7X6A2_9TELE</name>
<feature type="non-terminal residue" evidence="7">
    <location>
        <position position="1"/>
    </location>
</feature>
<dbReference type="PANTHER" id="PTHR12080">
    <property type="entry name" value="SIGNALING LYMPHOCYTIC ACTIVATION MOLECULE"/>
    <property type="match status" value="1"/>
</dbReference>
<gene>
    <name evidence="7" type="primary">Nfu_g_1_012809</name>
</gene>
<dbReference type="PANTHER" id="PTHR12080:SF80">
    <property type="entry name" value="IMMUNOGLOBULIN V-SET DOMAIN-CONTAINING PROTEIN"/>
    <property type="match status" value="1"/>
</dbReference>
<dbReference type="AlphaFoldDB" id="A0A1A7X6A2"/>
<keyword evidence="3 6" id="KW-0472">Membrane</keyword>
<dbReference type="Gene3D" id="2.60.40.10">
    <property type="entry name" value="Immunoglobulins"/>
    <property type="match status" value="1"/>
</dbReference>
<protein>
    <recommendedName>
        <fullName evidence="8">CD2 molecule</fullName>
    </recommendedName>
</protein>
<dbReference type="EMBL" id="HADW01011944">
    <property type="protein sequence ID" value="SBP13344.1"/>
    <property type="molecule type" value="Transcribed_RNA"/>
</dbReference>
<accession>A0A1A7X6A2</accession>
<evidence type="ECO:0000256" key="6">
    <source>
        <dbReference type="SAM" id="Phobius"/>
    </source>
</evidence>
<evidence type="ECO:0000256" key="4">
    <source>
        <dbReference type="ARBA" id="ARBA00023180"/>
    </source>
</evidence>
<comment type="subcellular location">
    <subcellularLocation>
        <location evidence="1">Membrane</location>
    </subcellularLocation>
</comment>
<reference evidence="7" key="2">
    <citation type="submission" date="2016-06" db="EMBL/GenBank/DDBJ databases">
        <title>The genome of a short-lived fish provides insights into sex chromosome evolution and the genetic control of aging.</title>
        <authorList>
            <person name="Reichwald K."/>
            <person name="Felder M."/>
            <person name="Petzold A."/>
            <person name="Koch P."/>
            <person name="Groth M."/>
            <person name="Platzer M."/>
        </authorList>
    </citation>
    <scope>NUCLEOTIDE SEQUENCE</scope>
    <source>
        <tissue evidence="7">Brain</tissue>
    </source>
</reference>
<keyword evidence="4" id="KW-0325">Glycoprotein</keyword>
<keyword evidence="2" id="KW-0732">Signal</keyword>
<feature type="region of interest" description="Disordered" evidence="5">
    <location>
        <begin position="234"/>
        <end position="255"/>
    </location>
</feature>
<feature type="transmembrane region" description="Helical" evidence="6">
    <location>
        <begin position="203"/>
        <end position="224"/>
    </location>
</feature>
<evidence type="ECO:0000256" key="2">
    <source>
        <dbReference type="ARBA" id="ARBA00022729"/>
    </source>
</evidence>
<evidence type="ECO:0000256" key="3">
    <source>
        <dbReference type="ARBA" id="ARBA00023136"/>
    </source>
</evidence>
<proteinExistence type="predicted"/>
<evidence type="ECO:0008006" key="8">
    <source>
        <dbReference type="Google" id="ProtNLM"/>
    </source>
</evidence>
<evidence type="ECO:0000313" key="7">
    <source>
        <dbReference type="EMBL" id="SBP13344.1"/>
    </source>
</evidence>